<evidence type="ECO:0000313" key="2">
    <source>
        <dbReference type="EMBL" id="GDY29443.1"/>
    </source>
</evidence>
<sequence>MLLYLLATIGAVTVAVLLWRAFGSEHVGVGSRRSVAPDDDPEFLRKLGEQARRPRKPGDSDSNE</sequence>
<dbReference type="EMBL" id="BJFL01000003">
    <property type="protein sequence ID" value="GDY29443.1"/>
    <property type="molecule type" value="Genomic_DNA"/>
</dbReference>
<evidence type="ECO:0000313" key="3">
    <source>
        <dbReference type="Proteomes" id="UP000298860"/>
    </source>
</evidence>
<keyword evidence="3" id="KW-1185">Reference proteome</keyword>
<accession>A0A4D4J672</accession>
<organism evidence="2 3">
    <name type="scientific">Gandjariella thermophila</name>
    <dbReference type="NCBI Taxonomy" id="1931992"/>
    <lineage>
        <taxon>Bacteria</taxon>
        <taxon>Bacillati</taxon>
        <taxon>Actinomycetota</taxon>
        <taxon>Actinomycetes</taxon>
        <taxon>Pseudonocardiales</taxon>
        <taxon>Pseudonocardiaceae</taxon>
        <taxon>Gandjariella</taxon>
    </lineage>
</organism>
<dbReference type="Proteomes" id="UP000298860">
    <property type="component" value="Unassembled WGS sequence"/>
</dbReference>
<proteinExistence type="predicted"/>
<comment type="caution">
    <text evidence="2">The sequence shown here is derived from an EMBL/GenBank/DDBJ whole genome shotgun (WGS) entry which is preliminary data.</text>
</comment>
<protein>
    <submittedName>
        <fullName evidence="2">Uncharacterized protein</fullName>
    </submittedName>
</protein>
<evidence type="ECO:0000256" key="1">
    <source>
        <dbReference type="SAM" id="MobiDB-lite"/>
    </source>
</evidence>
<feature type="compositionally biased region" description="Basic and acidic residues" evidence="1">
    <location>
        <begin position="42"/>
        <end position="64"/>
    </location>
</feature>
<name>A0A4D4J672_9PSEU</name>
<dbReference type="AlphaFoldDB" id="A0A4D4J672"/>
<reference evidence="3" key="1">
    <citation type="submission" date="2019-04" db="EMBL/GenBank/DDBJ databases">
        <title>Draft genome sequence of Pseudonocardiaceae bacterium SL3-2-4.</title>
        <authorList>
            <person name="Ningsih F."/>
            <person name="Yokota A."/>
            <person name="Sakai Y."/>
            <person name="Nanatani K."/>
            <person name="Yabe S."/>
            <person name="Oetari A."/>
            <person name="Sjamsuridzal W."/>
        </authorList>
    </citation>
    <scope>NUCLEOTIDE SEQUENCE [LARGE SCALE GENOMIC DNA]</scope>
    <source>
        <strain evidence="3">SL3-2-4</strain>
    </source>
</reference>
<gene>
    <name evidence="2" type="ORF">GTS_10760</name>
</gene>
<feature type="region of interest" description="Disordered" evidence="1">
    <location>
        <begin position="30"/>
        <end position="64"/>
    </location>
</feature>